<reference evidence="1 2" key="1">
    <citation type="submission" date="2020-08" db="EMBL/GenBank/DDBJ databases">
        <title>Genomic Encyclopedia of Type Strains, Phase IV (KMG-IV): sequencing the most valuable type-strain genomes for metagenomic binning, comparative biology and taxonomic classification.</title>
        <authorList>
            <person name="Goeker M."/>
        </authorList>
    </citation>
    <scope>NUCLEOTIDE SEQUENCE [LARGE SCALE GENOMIC DNA]</scope>
    <source>
        <strain evidence="1 2">DSM 27568</strain>
    </source>
</reference>
<sequence>MKTIVMPFPPSSLSGHAKGHWRAKAAETRQWRDHAWMAALEAGARKARLGDGDIVLRVRFVPPNHRSDRTNFPNRMKPIFDGIADALKVNDRRFLPKYEFAESEKPGRVEITIGALA</sequence>
<dbReference type="GO" id="GO:0016787">
    <property type="term" value="F:hydrolase activity"/>
    <property type="evidence" value="ECO:0007669"/>
    <property type="project" value="UniProtKB-KW"/>
</dbReference>
<keyword evidence="2" id="KW-1185">Reference proteome</keyword>
<dbReference type="EMBL" id="JACIDY010000005">
    <property type="protein sequence ID" value="MBB3940709.1"/>
    <property type="molecule type" value="Genomic_DNA"/>
</dbReference>
<evidence type="ECO:0000313" key="1">
    <source>
        <dbReference type="EMBL" id="MBB3940709.1"/>
    </source>
</evidence>
<dbReference type="GO" id="GO:0000287">
    <property type="term" value="F:magnesium ion binding"/>
    <property type="evidence" value="ECO:0007669"/>
    <property type="project" value="InterPro"/>
</dbReference>
<dbReference type="SUPFAM" id="SSF103084">
    <property type="entry name" value="Holliday junction resolvase RusA"/>
    <property type="match status" value="1"/>
</dbReference>
<dbReference type="GO" id="GO:0006310">
    <property type="term" value="P:DNA recombination"/>
    <property type="evidence" value="ECO:0007669"/>
    <property type="project" value="InterPro"/>
</dbReference>
<organism evidence="1 2">
    <name type="scientific">Novosphingobium fluoreni</name>
    <dbReference type="NCBI Taxonomy" id="1391222"/>
    <lineage>
        <taxon>Bacteria</taxon>
        <taxon>Pseudomonadati</taxon>
        <taxon>Pseudomonadota</taxon>
        <taxon>Alphaproteobacteria</taxon>
        <taxon>Sphingomonadales</taxon>
        <taxon>Sphingomonadaceae</taxon>
        <taxon>Novosphingobium</taxon>
    </lineage>
</organism>
<name>A0A7W6FYP6_9SPHN</name>
<dbReference type="InterPro" id="IPR036614">
    <property type="entry name" value="RusA-like_sf"/>
</dbReference>
<dbReference type="EC" id="3.1.22.4" evidence="1"/>
<comment type="caution">
    <text evidence="1">The sequence shown here is derived from an EMBL/GenBank/DDBJ whole genome shotgun (WGS) entry which is preliminary data.</text>
</comment>
<dbReference type="RefSeq" id="WP_246388648.1">
    <property type="nucleotide sequence ID" value="NZ_JACIDY010000005.1"/>
</dbReference>
<protein>
    <submittedName>
        <fullName evidence="1">Crossover junction endodeoxyribonuclease RusA</fullName>
        <ecNumber evidence="1">3.1.22.4</ecNumber>
    </submittedName>
</protein>
<gene>
    <name evidence="1" type="ORF">GGR39_002366</name>
</gene>
<accession>A0A7W6FYP6</accession>
<evidence type="ECO:0000313" key="2">
    <source>
        <dbReference type="Proteomes" id="UP000561459"/>
    </source>
</evidence>
<dbReference type="Proteomes" id="UP000561459">
    <property type="component" value="Unassembled WGS sequence"/>
</dbReference>
<dbReference type="GO" id="GO:0006281">
    <property type="term" value="P:DNA repair"/>
    <property type="evidence" value="ECO:0007669"/>
    <property type="project" value="InterPro"/>
</dbReference>
<proteinExistence type="predicted"/>
<dbReference type="Gene3D" id="3.30.1330.70">
    <property type="entry name" value="Holliday junction resolvase RusA"/>
    <property type="match status" value="1"/>
</dbReference>
<keyword evidence="1" id="KW-0378">Hydrolase</keyword>
<dbReference type="AlphaFoldDB" id="A0A7W6FYP6"/>